<dbReference type="Pfam" id="PF12833">
    <property type="entry name" value="HTH_18"/>
    <property type="match status" value="1"/>
</dbReference>
<evidence type="ECO:0000256" key="2">
    <source>
        <dbReference type="ARBA" id="ARBA00023163"/>
    </source>
</evidence>
<dbReference type="PANTHER" id="PTHR47893:SF1">
    <property type="entry name" value="REGULATORY PROTEIN PCHR"/>
    <property type="match status" value="1"/>
</dbReference>
<evidence type="ECO:0000259" key="3">
    <source>
        <dbReference type="PROSITE" id="PS01124"/>
    </source>
</evidence>
<feature type="domain" description="HTH araC/xylS-type" evidence="3">
    <location>
        <begin position="146"/>
        <end position="243"/>
    </location>
</feature>
<dbReference type="InterPro" id="IPR018060">
    <property type="entry name" value="HTH_AraC"/>
</dbReference>
<dbReference type="AlphaFoldDB" id="A0A965ZL84"/>
<keyword evidence="5" id="KW-1185">Reference proteome</keyword>
<dbReference type="GO" id="GO:0043565">
    <property type="term" value="F:sequence-specific DNA binding"/>
    <property type="evidence" value="ECO:0007669"/>
    <property type="project" value="InterPro"/>
</dbReference>
<dbReference type="Proteomes" id="UP000638732">
    <property type="component" value="Unassembled WGS sequence"/>
</dbReference>
<evidence type="ECO:0000256" key="1">
    <source>
        <dbReference type="ARBA" id="ARBA00023015"/>
    </source>
</evidence>
<reference evidence="4" key="1">
    <citation type="submission" date="2020-01" db="EMBL/GenBank/DDBJ databases">
        <authorList>
            <person name="Seo Y.L."/>
        </authorList>
    </citation>
    <scope>NUCLEOTIDE SEQUENCE</scope>
    <source>
        <strain evidence="4">R11</strain>
    </source>
</reference>
<comment type="caution">
    <text evidence="4">The sequence shown here is derived from an EMBL/GenBank/DDBJ whole genome shotgun (WGS) entry which is preliminary data.</text>
</comment>
<dbReference type="SUPFAM" id="SSF46689">
    <property type="entry name" value="Homeodomain-like"/>
    <property type="match status" value="2"/>
</dbReference>
<reference evidence="4" key="2">
    <citation type="submission" date="2020-10" db="EMBL/GenBank/DDBJ databases">
        <title>Mucilaginibacter sp. nov., isolated from soil.</title>
        <authorList>
            <person name="Jeon C.O."/>
        </authorList>
    </citation>
    <scope>NUCLEOTIDE SEQUENCE</scope>
    <source>
        <strain evidence="4">R11</strain>
    </source>
</reference>
<dbReference type="RefSeq" id="WP_166588092.1">
    <property type="nucleotide sequence ID" value="NZ_WWEO01000045.1"/>
</dbReference>
<gene>
    <name evidence="4" type="ORF">GSY63_22405</name>
</gene>
<dbReference type="GO" id="GO:0003700">
    <property type="term" value="F:DNA-binding transcription factor activity"/>
    <property type="evidence" value="ECO:0007669"/>
    <property type="project" value="InterPro"/>
</dbReference>
<dbReference type="PANTHER" id="PTHR47893">
    <property type="entry name" value="REGULATORY PROTEIN PCHR"/>
    <property type="match status" value="1"/>
</dbReference>
<organism evidence="4 5">
    <name type="scientific">Mucilaginibacter agri</name>
    <dbReference type="NCBI Taxonomy" id="2695265"/>
    <lineage>
        <taxon>Bacteria</taxon>
        <taxon>Pseudomonadati</taxon>
        <taxon>Bacteroidota</taxon>
        <taxon>Sphingobacteriia</taxon>
        <taxon>Sphingobacteriales</taxon>
        <taxon>Sphingobacteriaceae</taxon>
        <taxon>Mucilaginibacter</taxon>
    </lineage>
</organism>
<dbReference type="SMART" id="SM00342">
    <property type="entry name" value="HTH_ARAC"/>
    <property type="match status" value="1"/>
</dbReference>
<keyword evidence="2" id="KW-0804">Transcription</keyword>
<dbReference type="EMBL" id="WWEO01000045">
    <property type="protein sequence ID" value="NCD72132.1"/>
    <property type="molecule type" value="Genomic_DNA"/>
</dbReference>
<keyword evidence="1" id="KW-0805">Transcription regulation</keyword>
<sequence>MNFVLNGEISIQSNDSPTRFNLEKGNYHTFYCSAMDIDMMVYGPTKVFTICLTRRFISKLVGTDMLPEHIEENEQEPLTLVTTDEYRDSRFKVLIREILEASQPDYIRRIFLEAKILELLSLQLERLENKQLTPANFSKEDVSRLEEAKTLVEQNLQTPCSLIELARKTGLNDFKLKKGFKTLFGHTVFGYLFELRMDTAYQLLKDGKSVSEVSEIVGYKNPHHFTSAFKKKYSLLPSQIGKILALLISGFVQFA</sequence>
<proteinExistence type="predicted"/>
<dbReference type="InterPro" id="IPR053142">
    <property type="entry name" value="PchR_regulatory_protein"/>
</dbReference>
<dbReference type="InterPro" id="IPR009057">
    <property type="entry name" value="Homeodomain-like_sf"/>
</dbReference>
<dbReference type="Gene3D" id="1.10.10.60">
    <property type="entry name" value="Homeodomain-like"/>
    <property type="match status" value="2"/>
</dbReference>
<evidence type="ECO:0000313" key="4">
    <source>
        <dbReference type="EMBL" id="NCD72132.1"/>
    </source>
</evidence>
<accession>A0A965ZL84</accession>
<protein>
    <submittedName>
        <fullName evidence="4">Helix-turn-helix domain-containing protein</fullName>
    </submittedName>
</protein>
<dbReference type="PROSITE" id="PS01124">
    <property type="entry name" value="HTH_ARAC_FAMILY_2"/>
    <property type="match status" value="1"/>
</dbReference>
<evidence type="ECO:0000313" key="5">
    <source>
        <dbReference type="Proteomes" id="UP000638732"/>
    </source>
</evidence>
<name>A0A965ZL84_9SPHI</name>